<evidence type="ECO:0000313" key="1">
    <source>
        <dbReference type="EMBL" id="MEZ7516749.1"/>
    </source>
</evidence>
<keyword evidence="3" id="KW-1185">Reference proteome</keyword>
<dbReference type="Gene3D" id="3.40.50.1000">
    <property type="entry name" value="HAD superfamily/HAD-like"/>
    <property type="match status" value="1"/>
</dbReference>
<reference evidence="1 3" key="1">
    <citation type="submission" date="2023-05" db="EMBL/GenBank/DDBJ databases">
        <title>Adaptations of aquatic viruses from atmosphere-close ecosystems of the Central Arctic Ocean.</title>
        <authorList>
            <person name="Rahlff J."/>
            <person name="Holmfeldt K."/>
        </authorList>
    </citation>
    <scope>NUCLEOTIDE SEQUENCE [LARGE SCALE GENOMIC DNA]</scope>
    <source>
        <strain evidence="1 3">Arc14</strain>
    </source>
</reference>
<dbReference type="EMBL" id="JASMRN010000027">
    <property type="protein sequence ID" value="MEZ7516749.1"/>
    <property type="molecule type" value="Genomic_DNA"/>
</dbReference>
<accession>A0ABV4KGF4</accession>
<proteinExistence type="predicted"/>
<dbReference type="Proteomes" id="UP001568894">
    <property type="component" value="Unassembled WGS sequence"/>
</dbReference>
<evidence type="ECO:0000313" key="3">
    <source>
        <dbReference type="Proteomes" id="UP001568894"/>
    </source>
</evidence>
<dbReference type="InterPro" id="IPR023214">
    <property type="entry name" value="HAD_sf"/>
</dbReference>
<organism evidence="1 3">
    <name type="scientific">Flavobacterium frigidarium</name>
    <dbReference type="NCBI Taxonomy" id="99286"/>
    <lineage>
        <taxon>Bacteria</taxon>
        <taxon>Pseudomonadati</taxon>
        <taxon>Bacteroidota</taxon>
        <taxon>Flavobacteriia</taxon>
        <taxon>Flavobacteriales</taxon>
        <taxon>Flavobacteriaceae</taxon>
        <taxon>Flavobacterium</taxon>
    </lineage>
</organism>
<gene>
    <name evidence="1" type="ORF">QO192_15845</name>
    <name evidence="2" type="ORF">QO192_15850</name>
</gene>
<dbReference type="EMBL" id="JASMRN010000027">
    <property type="protein sequence ID" value="MEZ7516750.1"/>
    <property type="molecule type" value="Genomic_DNA"/>
</dbReference>
<name>A0ABV4KGF4_9FLAO</name>
<evidence type="ECO:0000313" key="2">
    <source>
        <dbReference type="EMBL" id="MEZ7516750.1"/>
    </source>
</evidence>
<evidence type="ECO:0008006" key="4">
    <source>
        <dbReference type="Google" id="ProtNLM"/>
    </source>
</evidence>
<sequence length="145" mass="16655">MIINIDFDGTCVTHEFPNVGKSIGAEKVLKRLVDNGHQLILFTMRSDRKEAKPVIDPTIQNVTGKFLTEAVNWFKENDIKLYGIQKNPTQLNWTTSPKSYAELMIDDSALGCPLRLNQEVSERPYADWETIEQYLDNMGCFRNEK</sequence>
<protein>
    <recommendedName>
        <fullName evidence="4">Polynucleotide kinase/phosphatase</fullName>
    </recommendedName>
</protein>
<dbReference type="RefSeq" id="WP_371572135.1">
    <property type="nucleotide sequence ID" value="NZ_JASMRN010000027.1"/>
</dbReference>
<comment type="caution">
    <text evidence="1">The sequence shown here is derived from an EMBL/GenBank/DDBJ whole genome shotgun (WGS) entry which is preliminary data.</text>
</comment>
<dbReference type="InterPro" id="IPR036412">
    <property type="entry name" value="HAD-like_sf"/>
</dbReference>
<dbReference type="SUPFAM" id="SSF56784">
    <property type="entry name" value="HAD-like"/>
    <property type="match status" value="1"/>
</dbReference>